<dbReference type="InterPro" id="IPR000917">
    <property type="entry name" value="Sulfatase_N"/>
</dbReference>
<dbReference type="CDD" id="cd16026">
    <property type="entry name" value="GALNS_like"/>
    <property type="match status" value="1"/>
</dbReference>
<name>A0ABU5MS73_9BACT</name>
<dbReference type="InterPro" id="IPR017850">
    <property type="entry name" value="Alkaline_phosphatase_core_sf"/>
</dbReference>
<keyword evidence="5" id="KW-0732">Signal</keyword>
<dbReference type="PANTHER" id="PTHR42693">
    <property type="entry name" value="ARYLSULFATASE FAMILY MEMBER"/>
    <property type="match status" value="1"/>
</dbReference>
<evidence type="ECO:0000256" key="5">
    <source>
        <dbReference type="SAM" id="SignalP"/>
    </source>
</evidence>
<feature type="signal peptide" evidence="5">
    <location>
        <begin position="1"/>
        <end position="17"/>
    </location>
</feature>
<dbReference type="PROSITE" id="PS00523">
    <property type="entry name" value="SULFATASE_1"/>
    <property type="match status" value="1"/>
</dbReference>
<dbReference type="Gene3D" id="3.40.720.10">
    <property type="entry name" value="Alkaline Phosphatase, subunit A"/>
    <property type="match status" value="1"/>
</dbReference>
<dbReference type="InterPro" id="IPR024607">
    <property type="entry name" value="Sulfatase_CS"/>
</dbReference>
<dbReference type="Pfam" id="PF00884">
    <property type="entry name" value="Sulfatase"/>
    <property type="match status" value="1"/>
</dbReference>
<evidence type="ECO:0000256" key="1">
    <source>
        <dbReference type="ARBA" id="ARBA00008779"/>
    </source>
</evidence>
<comment type="similarity">
    <text evidence="1">Belongs to the sulfatase family.</text>
</comment>
<dbReference type="Pfam" id="PF14707">
    <property type="entry name" value="Sulfatase_C"/>
    <property type="match status" value="1"/>
</dbReference>
<dbReference type="PROSITE" id="PS00149">
    <property type="entry name" value="SULFATASE_2"/>
    <property type="match status" value="1"/>
</dbReference>
<accession>A0ABU5MS73</accession>
<proteinExistence type="inferred from homology"/>
<evidence type="ECO:0000256" key="2">
    <source>
        <dbReference type="ARBA" id="ARBA00022723"/>
    </source>
</evidence>
<protein>
    <submittedName>
        <fullName evidence="7">Sulfatase</fullName>
    </submittedName>
</protein>
<dbReference type="Proteomes" id="UP001290861">
    <property type="component" value="Unassembled WGS sequence"/>
</dbReference>
<keyword evidence="3" id="KW-0378">Hydrolase</keyword>
<evidence type="ECO:0000256" key="4">
    <source>
        <dbReference type="ARBA" id="ARBA00022837"/>
    </source>
</evidence>
<evidence type="ECO:0000313" key="8">
    <source>
        <dbReference type="Proteomes" id="UP001290861"/>
    </source>
</evidence>
<keyword evidence="8" id="KW-1185">Reference proteome</keyword>
<keyword evidence="4" id="KW-0106">Calcium</keyword>
<keyword evidence="2" id="KW-0479">Metal-binding</keyword>
<dbReference type="PANTHER" id="PTHR42693:SF53">
    <property type="entry name" value="ENDO-4-O-SULFATASE"/>
    <property type="match status" value="1"/>
</dbReference>
<dbReference type="SUPFAM" id="SSF53649">
    <property type="entry name" value="Alkaline phosphatase-like"/>
    <property type="match status" value="1"/>
</dbReference>
<evidence type="ECO:0000313" key="7">
    <source>
        <dbReference type="EMBL" id="MDZ8117022.1"/>
    </source>
</evidence>
<feature type="chain" id="PRO_5047455793" evidence="5">
    <location>
        <begin position="18"/>
        <end position="481"/>
    </location>
</feature>
<comment type="caution">
    <text evidence="7">The sequence shown here is derived from an EMBL/GenBank/DDBJ whole genome shotgun (WGS) entry which is preliminary data.</text>
</comment>
<evidence type="ECO:0000259" key="6">
    <source>
        <dbReference type="Pfam" id="PF00884"/>
    </source>
</evidence>
<gene>
    <name evidence="7" type="ORF">P9H32_00155</name>
</gene>
<reference evidence="7 8" key="1">
    <citation type="journal article" date="2024" name="Appl. Environ. Microbiol.">
        <title>Pontiella agarivorans sp. nov., a novel marine anaerobic bacterium capable of degrading macroalgal polysaccharides and fixing nitrogen.</title>
        <authorList>
            <person name="Liu N."/>
            <person name="Kivenson V."/>
            <person name="Peng X."/>
            <person name="Cui Z."/>
            <person name="Lankiewicz T.S."/>
            <person name="Gosselin K.M."/>
            <person name="English C.J."/>
            <person name="Blair E.M."/>
            <person name="O'Malley M.A."/>
            <person name="Valentine D.L."/>
        </authorList>
    </citation>
    <scope>NUCLEOTIDE SEQUENCE [LARGE SCALE GENOMIC DNA]</scope>
    <source>
        <strain evidence="7 8">NLcol2</strain>
    </source>
</reference>
<feature type="domain" description="Sulfatase N-terminal" evidence="6">
    <location>
        <begin position="20"/>
        <end position="356"/>
    </location>
</feature>
<evidence type="ECO:0000256" key="3">
    <source>
        <dbReference type="ARBA" id="ARBA00022801"/>
    </source>
</evidence>
<sequence>MRSSVLCILLFVGLSVAARPNVIIILADDQGYNDLGCYGSKTIKTPRIDQMAREGIRLTDYYAAAPLCGPSRAALLTGCYAQRLAEYGKEKECHTVIDSGEVLISELLQSAGYKTACIGKWHVAGSKKTCIKTAKNGSGLERYSMARPEIMPMQKGFDVYFGTPYSNDMDPTVLIRGNEIVEELGHGEKQAGLSTRYTDEALSFIESNKDAPFFLYLAFNMPHKPLWPGKEFEGKSAYGRYGDCIEEIDWNTGRVLDKLTELGIDENTFVVYMSDNGPFKAHKAGIPKFLKRVPDASYIQGGCADPLKGHKLTSNEGGLRVPAIIRWPKGISAGRVSSELVSAIDLFPTIVRLAGATLPDDRVIDGVDLTEFLTGKRVQSGRDHFYYYKWLYLYAVRDSEWKLVMPRPAVYKDMAWYCRGQEAVKEPTLYNLKKDIGETVNVAAQHPEVVSRLMKVVEQAREDLGDRATGLDGSGIRHNHN</sequence>
<organism evidence="7 8">
    <name type="scientific">Pontiella agarivorans</name>
    <dbReference type="NCBI Taxonomy" id="3038953"/>
    <lineage>
        <taxon>Bacteria</taxon>
        <taxon>Pseudomonadati</taxon>
        <taxon>Kiritimatiellota</taxon>
        <taxon>Kiritimatiellia</taxon>
        <taxon>Kiritimatiellales</taxon>
        <taxon>Pontiellaceae</taxon>
        <taxon>Pontiella</taxon>
    </lineage>
</organism>
<dbReference type="RefSeq" id="WP_322606828.1">
    <property type="nucleotide sequence ID" value="NZ_JARVCO010000002.1"/>
</dbReference>
<dbReference type="EMBL" id="JARVCO010000002">
    <property type="protein sequence ID" value="MDZ8117022.1"/>
    <property type="molecule type" value="Genomic_DNA"/>
</dbReference>
<dbReference type="Gene3D" id="3.30.1120.10">
    <property type="match status" value="1"/>
</dbReference>
<dbReference type="InterPro" id="IPR050738">
    <property type="entry name" value="Sulfatase"/>
</dbReference>